<protein>
    <submittedName>
        <fullName evidence="1">Transcriptional regulator</fullName>
    </submittedName>
</protein>
<proteinExistence type="predicted"/>
<dbReference type="EMBL" id="CABPSM010000008">
    <property type="protein sequence ID" value="VVE16601.1"/>
    <property type="molecule type" value="Genomic_DNA"/>
</dbReference>
<dbReference type="Proteomes" id="UP000343317">
    <property type="component" value="Unassembled WGS sequence"/>
</dbReference>
<dbReference type="InterPro" id="IPR010260">
    <property type="entry name" value="AlpA"/>
</dbReference>
<accession>A0A5E4VWS2</accession>
<gene>
    <name evidence="1" type="ORF">PHO31112_02905</name>
</gene>
<organism evidence="1 2">
    <name type="scientific">Pandoraea horticolens</name>
    <dbReference type="NCBI Taxonomy" id="2508298"/>
    <lineage>
        <taxon>Bacteria</taxon>
        <taxon>Pseudomonadati</taxon>
        <taxon>Pseudomonadota</taxon>
        <taxon>Betaproteobacteria</taxon>
        <taxon>Burkholderiales</taxon>
        <taxon>Burkholderiaceae</taxon>
        <taxon>Pandoraea</taxon>
    </lineage>
</organism>
<evidence type="ECO:0000313" key="1">
    <source>
        <dbReference type="EMBL" id="VVE16601.1"/>
    </source>
</evidence>
<reference evidence="1 2" key="1">
    <citation type="submission" date="2019-08" db="EMBL/GenBank/DDBJ databases">
        <authorList>
            <person name="Peeters C."/>
        </authorList>
    </citation>
    <scope>NUCLEOTIDE SEQUENCE [LARGE SCALE GENOMIC DNA]</scope>
    <source>
        <strain evidence="1 2">LMG 31112</strain>
    </source>
</reference>
<dbReference type="Gene3D" id="1.10.238.160">
    <property type="match status" value="1"/>
</dbReference>
<name>A0A5E4VWS2_9BURK</name>
<evidence type="ECO:0000313" key="2">
    <source>
        <dbReference type="Proteomes" id="UP000343317"/>
    </source>
</evidence>
<dbReference type="Pfam" id="PF05930">
    <property type="entry name" value="Phage_AlpA"/>
    <property type="match status" value="1"/>
</dbReference>
<dbReference type="RefSeq" id="WP_150621149.1">
    <property type="nucleotide sequence ID" value="NZ_CABPSM010000008.1"/>
</dbReference>
<dbReference type="AlphaFoldDB" id="A0A5E4VWS2"/>
<keyword evidence="2" id="KW-1185">Reference proteome</keyword>
<sequence length="68" mass="7712">MPDTQMRPRRLLRRATVKEITSFSDSELDRRVKEGRFVSPIRLGPRTVVWDSDAVEAWLASVLNGGGQ</sequence>